<dbReference type="Proteomes" id="UP001178277">
    <property type="component" value="Unassembled WGS sequence"/>
</dbReference>
<evidence type="ECO:0000313" key="3">
    <source>
        <dbReference type="Proteomes" id="UP001178277"/>
    </source>
</evidence>
<comment type="caution">
    <text evidence="2">The sequence shown here is derived from an EMBL/GenBank/DDBJ whole genome shotgun (WGS) entry which is preliminary data.</text>
</comment>
<name>A0AA90NXC6_9BACI</name>
<feature type="transmembrane region" description="Helical" evidence="1">
    <location>
        <begin position="96"/>
        <end position="113"/>
    </location>
</feature>
<feature type="transmembrane region" description="Helical" evidence="1">
    <location>
        <begin position="5"/>
        <end position="26"/>
    </location>
</feature>
<dbReference type="RefSeq" id="WP_305162932.1">
    <property type="nucleotide sequence ID" value="NZ_JAUUTP010000057.1"/>
</dbReference>
<evidence type="ECO:0000256" key="1">
    <source>
        <dbReference type="SAM" id="Phobius"/>
    </source>
</evidence>
<evidence type="ECO:0000313" key="2">
    <source>
        <dbReference type="EMBL" id="MDP1421960.1"/>
    </source>
</evidence>
<proteinExistence type="predicted"/>
<gene>
    <name evidence="2" type="ORF">Q8G35_27285</name>
</gene>
<feature type="transmembrane region" description="Helical" evidence="1">
    <location>
        <begin position="32"/>
        <end position="51"/>
    </location>
</feature>
<protein>
    <submittedName>
        <fullName evidence="2">Uncharacterized protein</fullName>
    </submittedName>
</protein>
<accession>A0AA90NXC6</accession>
<dbReference type="EMBL" id="JAUUTP010000057">
    <property type="protein sequence ID" value="MDP1421960.1"/>
    <property type="molecule type" value="Genomic_DNA"/>
</dbReference>
<sequence length="118" mass="13386">MNLKILLRIGIFLLFSFLMIFDYFPHLVLKDIPKTALTIGMISLAVVYIVINRKTEKDCENALIGEAVFIFYMLVLIGLLTVMGGKSTVGISLNNPVLWFVLLLTIVDMTVRYRKMNA</sequence>
<keyword evidence="1" id="KW-0472">Membrane</keyword>
<feature type="transmembrane region" description="Helical" evidence="1">
    <location>
        <begin position="63"/>
        <end position="84"/>
    </location>
</feature>
<keyword evidence="1" id="KW-0812">Transmembrane</keyword>
<dbReference type="AlphaFoldDB" id="A0AA90NXC6"/>
<keyword evidence="1" id="KW-1133">Transmembrane helix</keyword>
<organism evidence="2 3">
    <name type="scientific">Peribacillus simplex</name>
    <dbReference type="NCBI Taxonomy" id="1478"/>
    <lineage>
        <taxon>Bacteria</taxon>
        <taxon>Bacillati</taxon>
        <taxon>Bacillota</taxon>
        <taxon>Bacilli</taxon>
        <taxon>Bacillales</taxon>
        <taxon>Bacillaceae</taxon>
        <taxon>Peribacillus</taxon>
    </lineage>
</organism>
<reference evidence="2" key="1">
    <citation type="submission" date="2023-07" db="EMBL/GenBank/DDBJ databases">
        <title>Murine gut Bacillus species.</title>
        <authorList>
            <person name="Gutman E."/>
            <person name="Hashuel R."/>
            <person name="Litvak Y."/>
        </authorList>
    </citation>
    <scope>NUCLEOTIDE SEQUENCE</scope>
    <source>
        <strain evidence="2">RU283</strain>
    </source>
</reference>